<dbReference type="InterPro" id="IPR002583">
    <property type="entry name" value="Ribosomal_bS20"/>
</dbReference>
<keyword evidence="5 8" id="KW-0689">Ribosomal protein</keyword>
<name>A0A1G7IKH2_9RHOB</name>
<evidence type="ECO:0000256" key="3">
    <source>
        <dbReference type="ARBA" id="ARBA00022730"/>
    </source>
</evidence>
<dbReference type="AlphaFoldDB" id="A0A1G7IKH2"/>
<evidence type="ECO:0000256" key="6">
    <source>
        <dbReference type="ARBA" id="ARBA00023274"/>
    </source>
</evidence>
<evidence type="ECO:0000256" key="7">
    <source>
        <dbReference type="ARBA" id="ARBA00035136"/>
    </source>
</evidence>
<dbReference type="OrthoDB" id="9807974at2"/>
<evidence type="ECO:0000256" key="4">
    <source>
        <dbReference type="ARBA" id="ARBA00022884"/>
    </source>
</evidence>
<evidence type="ECO:0000256" key="5">
    <source>
        <dbReference type="ARBA" id="ARBA00022980"/>
    </source>
</evidence>
<keyword evidence="3 8" id="KW-0699">rRNA-binding</keyword>
<evidence type="ECO:0000256" key="2">
    <source>
        <dbReference type="ARBA" id="ARBA00007634"/>
    </source>
</evidence>
<dbReference type="GO" id="GO:0006412">
    <property type="term" value="P:translation"/>
    <property type="evidence" value="ECO:0007669"/>
    <property type="project" value="UniProtKB-UniRule"/>
</dbReference>
<comment type="similarity">
    <text evidence="2 8">Belongs to the bacterial ribosomal protein bS20 family.</text>
</comment>
<dbReference type="PANTHER" id="PTHR33398:SF1">
    <property type="entry name" value="SMALL RIBOSOMAL SUBUNIT PROTEIN BS20C"/>
    <property type="match status" value="1"/>
</dbReference>
<accession>A0A1G7IKH2</accession>
<reference evidence="10" key="1">
    <citation type="submission" date="2016-10" db="EMBL/GenBank/DDBJ databases">
        <authorList>
            <person name="Varghese N."/>
            <person name="Submissions S."/>
        </authorList>
    </citation>
    <scope>NUCLEOTIDE SEQUENCE [LARGE SCALE GENOMIC DNA]</scope>
    <source>
        <strain evidence="10">DSM 16477</strain>
    </source>
</reference>
<dbReference type="InterPro" id="IPR036510">
    <property type="entry name" value="Ribosomal_bS20_sf"/>
</dbReference>
<dbReference type="SUPFAM" id="SSF46992">
    <property type="entry name" value="Ribosomal protein S20"/>
    <property type="match status" value="1"/>
</dbReference>
<dbReference type="Pfam" id="PF01649">
    <property type="entry name" value="Ribosomal_S20p"/>
    <property type="match status" value="1"/>
</dbReference>
<dbReference type="GO" id="GO:0015935">
    <property type="term" value="C:small ribosomal subunit"/>
    <property type="evidence" value="ECO:0007669"/>
    <property type="project" value="TreeGrafter"/>
</dbReference>
<keyword evidence="6 8" id="KW-0687">Ribonucleoprotein</keyword>
<dbReference type="PANTHER" id="PTHR33398">
    <property type="entry name" value="30S RIBOSOMAL PROTEIN S20"/>
    <property type="match status" value="1"/>
</dbReference>
<gene>
    <name evidence="8" type="primary">rpsT</name>
    <name evidence="9" type="ORF">SAMN04489759_101420</name>
</gene>
<proteinExistence type="inferred from homology"/>
<dbReference type="Proteomes" id="UP000199399">
    <property type="component" value="Unassembled WGS sequence"/>
</dbReference>
<sequence length="87" mass="9629">MANTTQSAKRARQNEKRFAINKARRSRIRTYIRKVEEAIASGDKAAATAALKTAQPELMRGVTKGVFHKNTASRKMSRLSARVKALG</sequence>
<dbReference type="EMBL" id="FNBP01000001">
    <property type="protein sequence ID" value="SDF13227.1"/>
    <property type="molecule type" value="Genomic_DNA"/>
</dbReference>
<keyword evidence="10" id="KW-1185">Reference proteome</keyword>
<comment type="function">
    <text evidence="1 8">Binds directly to 16S ribosomal RNA.</text>
</comment>
<dbReference type="GO" id="GO:0070181">
    <property type="term" value="F:small ribosomal subunit rRNA binding"/>
    <property type="evidence" value="ECO:0007669"/>
    <property type="project" value="TreeGrafter"/>
</dbReference>
<dbReference type="NCBIfam" id="TIGR00029">
    <property type="entry name" value="S20"/>
    <property type="match status" value="1"/>
</dbReference>
<evidence type="ECO:0000256" key="1">
    <source>
        <dbReference type="ARBA" id="ARBA00003134"/>
    </source>
</evidence>
<dbReference type="RefSeq" id="WP_093738656.1">
    <property type="nucleotide sequence ID" value="NZ_FNBP01000001.1"/>
</dbReference>
<dbReference type="GO" id="GO:0003735">
    <property type="term" value="F:structural constituent of ribosome"/>
    <property type="evidence" value="ECO:0007669"/>
    <property type="project" value="InterPro"/>
</dbReference>
<evidence type="ECO:0000313" key="10">
    <source>
        <dbReference type="Proteomes" id="UP000199399"/>
    </source>
</evidence>
<dbReference type="FunFam" id="1.20.58.110:FF:000001">
    <property type="entry name" value="30S ribosomal protein S20"/>
    <property type="match status" value="1"/>
</dbReference>
<organism evidence="9 10">
    <name type="scientific">Sulfitobacter delicatus</name>
    <dbReference type="NCBI Taxonomy" id="218672"/>
    <lineage>
        <taxon>Bacteria</taxon>
        <taxon>Pseudomonadati</taxon>
        <taxon>Pseudomonadota</taxon>
        <taxon>Alphaproteobacteria</taxon>
        <taxon>Rhodobacterales</taxon>
        <taxon>Roseobacteraceae</taxon>
        <taxon>Sulfitobacter</taxon>
    </lineage>
</organism>
<evidence type="ECO:0000256" key="8">
    <source>
        <dbReference type="HAMAP-Rule" id="MF_00500"/>
    </source>
</evidence>
<protein>
    <recommendedName>
        <fullName evidence="7 8">Small ribosomal subunit protein bS20</fullName>
    </recommendedName>
</protein>
<keyword evidence="4 8" id="KW-0694">RNA-binding</keyword>
<dbReference type="STRING" id="218672.SAMN04489759_101420"/>
<dbReference type="Gene3D" id="1.20.58.110">
    <property type="entry name" value="Ribosomal protein S20"/>
    <property type="match status" value="1"/>
</dbReference>
<dbReference type="HAMAP" id="MF_00500">
    <property type="entry name" value="Ribosomal_bS20"/>
    <property type="match status" value="1"/>
</dbReference>
<evidence type="ECO:0000313" key="9">
    <source>
        <dbReference type="EMBL" id="SDF13227.1"/>
    </source>
</evidence>